<evidence type="ECO:0000256" key="4">
    <source>
        <dbReference type="ARBA" id="ARBA00022801"/>
    </source>
</evidence>
<proteinExistence type="inferred from homology"/>
<dbReference type="InterPro" id="IPR046483">
    <property type="entry name" value="DUF6576"/>
</dbReference>
<keyword evidence="6 7" id="KW-0472">Membrane</keyword>
<dbReference type="PANTHER" id="PTHR43731">
    <property type="entry name" value="RHOMBOID PROTEASE"/>
    <property type="match status" value="1"/>
</dbReference>
<organism evidence="10">
    <name type="scientific">uncultured Paludibacter sp</name>
    <dbReference type="NCBI Taxonomy" id="497635"/>
    <lineage>
        <taxon>Bacteria</taxon>
        <taxon>Pseudomonadati</taxon>
        <taxon>Bacteroidota</taxon>
        <taxon>Bacteroidia</taxon>
        <taxon>Bacteroidales</taxon>
        <taxon>Paludibacteraceae</taxon>
        <taxon>Paludibacter</taxon>
        <taxon>environmental samples</taxon>
    </lineage>
</organism>
<feature type="transmembrane region" description="Helical" evidence="7">
    <location>
        <begin position="132"/>
        <end position="151"/>
    </location>
</feature>
<dbReference type="InterPro" id="IPR022764">
    <property type="entry name" value="Peptidase_S54_rhomboid_dom"/>
</dbReference>
<feature type="transmembrane region" description="Helical" evidence="7">
    <location>
        <begin position="105"/>
        <end position="126"/>
    </location>
</feature>
<dbReference type="PANTHER" id="PTHR43731:SF14">
    <property type="entry name" value="PRESENILIN-ASSOCIATED RHOMBOID-LIKE PROTEIN, MITOCHONDRIAL"/>
    <property type="match status" value="1"/>
</dbReference>
<protein>
    <submittedName>
        <fullName evidence="10">Rhomboid family protein</fullName>
    </submittedName>
</protein>
<feature type="transmembrane region" description="Helical" evidence="7">
    <location>
        <begin position="78"/>
        <end position="98"/>
    </location>
</feature>
<keyword evidence="3 7" id="KW-0812">Transmembrane</keyword>
<feature type="domain" description="DUF6576" evidence="9">
    <location>
        <begin position="251"/>
        <end position="288"/>
    </location>
</feature>
<dbReference type="Pfam" id="PF20216">
    <property type="entry name" value="DUF6576"/>
    <property type="match status" value="1"/>
</dbReference>
<accession>A0A653AJL9</accession>
<keyword evidence="5 7" id="KW-1133">Transmembrane helix</keyword>
<comment type="subcellular location">
    <subcellularLocation>
        <location evidence="1">Membrane</location>
        <topology evidence="1">Multi-pass membrane protein</topology>
    </subcellularLocation>
</comment>
<evidence type="ECO:0000256" key="2">
    <source>
        <dbReference type="ARBA" id="ARBA00009045"/>
    </source>
</evidence>
<evidence type="ECO:0000256" key="7">
    <source>
        <dbReference type="SAM" id="Phobius"/>
    </source>
</evidence>
<evidence type="ECO:0000259" key="9">
    <source>
        <dbReference type="Pfam" id="PF20216"/>
    </source>
</evidence>
<feature type="transmembrane region" description="Helical" evidence="7">
    <location>
        <begin position="171"/>
        <end position="188"/>
    </location>
</feature>
<dbReference type="InterPro" id="IPR050925">
    <property type="entry name" value="Rhomboid_protease_S54"/>
</dbReference>
<dbReference type="EMBL" id="UPXZ01000039">
    <property type="protein sequence ID" value="VBB48267.1"/>
    <property type="molecule type" value="Genomic_DNA"/>
</dbReference>
<sequence>MNLLENLKLTYKNGNTLTKLIYFNVAVFIVVKVFLIFFRLFNVDVSMYLNWLAVPANFTDLGRRFWTPLTYMFMHKDFMHIFFNMLMLFWFGKIFLMYYSEKQLLALYLFGGLIGAFIYILAYNFFPYYETASYYTIVIGASGAVMAIIVADAVKSPNAELQLMFIGKVKLIYIAIVTVLISVFGITGENGGGEMVHLGGALAGYLFATLEKKGKDITPFFNKIIDFFVNLFRRRETKFKTTTYHTPKMSDGDYNQQKANTEAELDRILDKIKTSGYESLTADEKRKLFEQKK</sequence>
<comment type="similarity">
    <text evidence="2">Belongs to the peptidase S54 family.</text>
</comment>
<dbReference type="Pfam" id="PF01694">
    <property type="entry name" value="Rhomboid"/>
    <property type="match status" value="1"/>
</dbReference>
<evidence type="ECO:0000313" key="10">
    <source>
        <dbReference type="EMBL" id="VBB48267.1"/>
    </source>
</evidence>
<gene>
    <name evidence="10" type="ORF">TRIP_D440285</name>
</gene>
<dbReference type="GO" id="GO:0016020">
    <property type="term" value="C:membrane"/>
    <property type="evidence" value="ECO:0007669"/>
    <property type="project" value="UniProtKB-SubCell"/>
</dbReference>
<feature type="domain" description="Peptidase S54 rhomboid" evidence="8">
    <location>
        <begin position="64"/>
        <end position="210"/>
    </location>
</feature>
<reference evidence="10" key="1">
    <citation type="submission" date="2018-07" db="EMBL/GenBank/DDBJ databases">
        <authorList>
            <consortium name="Genoscope - CEA"/>
            <person name="William W."/>
        </authorList>
    </citation>
    <scope>NUCLEOTIDE SEQUENCE</scope>
    <source>
        <strain evidence="10">IK1</strain>
    </source>
</reference>
<name>A0A653AJL9_9BACT</name>
<dbReference type="SUPFAM" id="SSF144091">
    <property type="entry name" value="Rhomboid-like"/>
    <property type="match status" value="1"/>
</dbReference>
<evidence type="ECO:0000256" key="5">
    <source>
        <dbReference type="ARBA" id="ARBA00022989"/>
    </source>
</evidence>
<dbReference type="GO" id="GO:0004252">
    <property type="term" value="F:serine-type endopeptidase activity"/>
    <property type="evidence" value="ECO:0007669"/>
    <property type="project" value="InterPro"/>
</dbReference>
<feature type="transmembrane region" description="Helical" evidence="7">
    <location>
        <begin position="21"/>
        <end position="41"/>
    </location>
</feature>
<evidence type="ECO:0000256" key="6">
    <source>
        <dbReference type="ARBA" id="ARBA00023136"/>
    </source>
</evidence>
<evidence type="ECO:0000256" key="3">
    <source>
        <dbReference type="ARBA" id="ARBA00022692"/>
    </source>
</evidence>
<dbReference type="AlphaFoldDB" id="A0A653AJL9"/>
<keyword evidence="4" id="KW-0378">Hydrolase</keyword>
<evidence type="ECO:0000259" key="8">
    <source>
        <dbReference type="Pfam" id="PF01694"/>
    </source>
</evidence>
<evidence type="ECO:0000256" key="1">
    <source>
        <dbReference type="ARBA" id="ARBA00004141"/>
    </source>
</evidence>
<dbReference type="InterPro" id="IPR035952">
    <property type="entry name" value="Rhomboid-like_sf"/>
</dbReference>
<dbReference type="Gene3D" id="1.20.1540.10">
    <property type="entry name" value="Rhomboid-like"/>
    <property type="match status" value="1"/>
</dbReference>